<keyword evidence="3" id="KW-0539">Nucleus</keyword>
<dbReference type="Gene3D" id="4.10.240.10">
    <property type="entry name" value="Zn(2)-C6 fungal-type DNA-binding domain"/>
    <property type="match status" value="1"/>
</dbReference>
<sequence length="523" mass="60362">IESIRKSQRTPQTCSNCGKRKIKCDKQIPCLQCIKRGKAVTCRREIVRVQDQLRNLEDFSNISVSSIDDIDMARFLLSRVLTENAELRKILTTNNPQSKTVPVQFRGVSSLFSEEPKKPKADLPRLSRAQSEEIIRFCLIRFLWFHNAVHPPTFLHQHDEFFDYLERRSGAGDSYLLSPIDTYDSQPDTINWSRRSYLWLSVYYALLSSGIYFMDEAQVLAVLGLGASEESISEKLSENYFQAAQVCLFRGEFMKVPDIYSVQAIAVMTLICQNFGGFDLMYCLLNAAVFIAQKLNLHRISPEYGDKPLSDAKFLDRELGRRLWYTLVVSDWMSNLQRYPAIGINSFSTTPPGNYNDHDLFECKGRFPDYPPDVVTSTTYILFMIRISSIRRTSFDSDWIKSKATMISRLQQADKDLVQIMRSLPPTFCTNEKDPTGMNVLIRSLQEYIISLELPAERLSLHMILARYLSRDQWIKTSRPICLESIKAFMAQRRRDKPLMFEKIWVVESRTVAVGVFLVLDIL</sequence>
<protein>
    <recommendedName>
        <fullName evidence="4">Zn(2)-C6 fungal-type domain-containing protein</fullName>
    </recommendedName>
</protein>
<feature type="non-terminal residue" evidence="5">
    <location>
        <position position="1"/>
    </location>
</feature>
<evidence type="ECO:0000313" key="5">
    <source>
        <dbReference type="EMBL" id="ODV89469.1"/>
    </source>
</evidence>
<dbReference type="InterPro" id="IPR001138">
    <property type="entry name" value="Zn2Cys6_DnaBD"/>
</dbReference>
<dbReference type="CDD" id="cd00067">
    <property type="entry name" value="GAL4"/>
    <property type="match status" value="1"/>
</dbReference>
<evidence type="ECO:0000259" key="4">
    <source>
        <dbReference type="PROSITE" id="PS50048"/>
    </source>
</evidence>
<dbReference type="Pfam" id="PF04082">
    <property type="entry name" value="Fungal_trans"/>
    <property type="match status" value="1"/>
</dbReference>
<dbReference type="InterPro" id="IPR050613">
    <property type="entry name" value="Sec_Metabolite_Reg"/>
</dbReference>
<evidence type="ECO:0000313" key="6">
    <source>
        <dbReference type="Proteomes" id="UP000095023"/>
    </source>
</evidence>
<name>A0A1E4TCJ6_9ASCO</name>
<evidence type="ECO:0000256" key="1">
    <source>
        <dbReference type="ARBA" id="ARBA00004123"/>
    </source>
</evidence>
<proteinExistence type="predicted"/>
<evidence type="ECO:0000256" key="2">
    <source>
        <dbReference type="ARBA" id="ARBA00022723"/>
    </source>
</evidence>
<dbReference type="Pfam" id="PF00172">
    <property type="entry name" value="Zn_clus"/>
    <property type="match status" value="1"/>
</dbReference>
<reference evidence="6" key="1">
    <citation type="submission" date="2016-02" db="EMBL/GenBank/DDBJ databases">
        <title>Comparative genomics of biotechnologically important yeasts.</title>
        <authorList>
            <consortium name="DOE Joint Genome Institute"/>
            <person name="Riley R."/>
            <person name="Haridas S."/>
            <person name="Wolfe K.H."/>
            <person name="Lopes M.R."/>
            <person name="Hittinger C.T."/>
            <person name="Goker M."/>
            <person name="Salamov A."/>
            <person name="Wisecaver J."/>
            <person name="Long T.M."/>
            <person name="Aerts A.L."/>
            <person name="Barry K."/>
            <person name="Choi C."/>
            <person name="Clum A."/>
            <person name="Coughlan A.Y."/>
            <person name="Deshpande S."/>
            <person name="Douglass A.P."/>
            <person name="Hanson S.J."/>
            <person name="Klenk H.-P."/>
            <person name="Labutti K."/>
            <person name="Lapidus A."/>
            <person name="Lindquist E."/>
            <person name="Lipzen A."/>
            <person name="Meier-Kolthoff J.P."/>
            <person name="Ohm R.A."/>
            <person name="Otillar R.P."/>
            <person name="Pangilinan J."/>
            <person name="Peng Y."/>
            <person name="Rokas A."/>
            <person name="Rosa C.A."/>
            <person name="Scheuner C."/>
            <person name="Sibirny A.A."/>
            <person name="Slot J.C."/>
            <person name="Stielow J.B."/>
            <person name="Sun H."/>
            <person name="Kurtzman C.P."/>
            <person name="Blackwell M."/>
            <person name="Jeffries T.W."/>
            <person name="Grigoriev I.V."/>
        </authorList>
    </citation>
    <scope>NUCLEOTIDE SEQUENCE [LARGE SCALE GENOMIC DNA]</scope>
    <source>
        <strain evidence="6">NRRL Y-17796</strain>
    </source>
</reference>
<organism evidence="5 6">
    <name type="scientific">Tortispora caseinolytica NRRL Y-17796</name>
    <dbReference type="NCBI Taxonomy" id="767744"/>
    <lineage>
        <taxon>Eukaryota</taxon>
        <taxon>Fungi</taxon>
        <taxon>Dikarya</taxon>
        <taxon>Ascomycota</taxon>
        <taxon>Saccharomycotina</taxon>
        <taxon>Trigonopsidomycetes</taxon>
        <taxon>Trigonopsidales</taxon>
        <taxon>Trigonopsidaceae</taxon>
        <taxon>Tortispora</taxon>
    </lineage>
</organism>
<feature type="non-terminal residue" evidence="5">
    <location>
        <position position="523"/>
    </location>
</feature>
<dbReference type="SMART" id="SM00066">
    <property type="entry name" value="GAL4"/>
    <property type="match status" value="1"/>
</dbReference>
<dbReference type="SUPFAM" id="SSF57701">
    <property type="entry name" value="Zn2/Cys6 DNA-binding domain"/>
    <property type="match status" value="1"/>
</dbReference>
<dbReference type="OrthoDB" id="1747771at2759"/>
<dbReference type="PANTHER" id="PTHR31001:SF76">
    <property type="entry name" value="ZN(2)-C6 FUNGAL-TYPE DOMAIN-CONTAINING PROTEIN"/>
    <property type="match status" value="1"/>
</dbReference>
<dbReference type="CDD" id="cd12148">
    <property type="entry name" value="fungal_TF_MHR"/>
    <property type="match status" value="1"/>
</dbReference>
<dbReference type="GO" id="GO:0005634">
    <property type="term" value="C:nucleus"/>
    <property type="evidence" value="ECO:0007669"/>
    <property type="project" value="UniProtKB-SubCell"/>
</dbReference>
<dbReference type="InterPro" id="IPR007219">
    <property type="entry name" value="XnlR_reg_dom"/>
</dbReference>
<accession>A0A1E4TCJ6</accession>
<dbReference type="PROSITE" id="PS50048">
    <property type="entry name" value="ZN2_CY6_FUNGAL_2"/>
    <property type="match status" value="1"/>
</dbReference>
<keyword evidence="2" id="KW-0479">Metal-binding</keyword>
<dbReference type="AlphaFoldDB" id="A0A1E4TCJ6"/>
<gene>
    <name evidence="5" type="ORF">CANCADRAFT_18035</name>
</gene>
<dbReference type="EMBL" id="KV453843">
    <property type="protein sequence ID" value="ODV89469.1"/>
    <property type="molecule type" value="Genomic_DNA"/>
</dbReference>
<dbReference type="GO" id="GO:0000981">
    <property type="term" value="F:DNA-binding transcription factor activity, RNA polymerase II-specific"/>
    <property type="evidence" value="ECO:0007669"/>
    <property type="project" value="InterPro"/>
</dbReference>
<feature type="domain" description="Zn(2)-C6 fungal-type" evidence="4">
    <location>
        <begin position="13"/>
        <end position="44"/>
    </location>
</feature>
<dbReference type="GO" id="GO:0008270">
    <property type="term" value="F:zinc ion binding"/>
    <property type="evidence" value="ECO:0007669"/>
    <property type="project" value="InterPro"/>
</dbReference>
<dbReference type="GO" id="GO:0003677">
    <property type="term" value="F:DNA binding"/>
    <property type="evidence" value="ECO:0007669"/>
    <property type="project" value="InterPro"/>
</dbReference>
<dbReference type="PANTHER" id="PTHR31001">
    <property type="entry name" value="UNCHARACTERIZED TRANSCRIPTIONAL REGULATORY PROTEIN"/>
    <property type="match status" value="1"/>
</dbReference>
<keyword evidence="6" id="KW-1185">Reference proteome</keyword>
<evidence type="ECO:0000256" key="3">
    <source>
        <dbReference type="ARBA" id="ARBA00023242"/>
    </source>
</evidence>
<dbReference type="Proteomes" id="UP000095023">
    <property type="component" value="Unassembled WGS sequence"/>
</dbReference>
<comment type="subcellular location">
    <subcellularLocation>
        <location evidence="1">Nucleus</location>
    </subcellularLocation>
</comment>
<dbReference type="GO" id="GO:0006351">
    <property type="term" value="P:DNA-templated transcription"/>
    <property type="evidence" value="ECO:0007669"/>
    <property type="project" value="InterPro"/>
</dbReference>
<dbReference type="InterPro" id="IPR036864">
    <property type="entry name" value="Zn2-C6_fun-type_DNA-bd_sf"/>
</dbReference>